<dbReference type="InterPro" id="IPR005467">
    <property type="entry name" value="His_kinase_dom"/>
</dbReference>
<dbReference type="Gene3D" id="3.30.565.10">
    <property type="entry name" value="Histidine kinase-like ATPase, C-terminal domain"/>
    <property type="match status" value="1"/>
</dbReference>
<dbReference type="PANTHER" id="PTHR43065:SF47">
    <property type="match status" value="1"/>
</dbReference>
<protein>
    <recommendedName>
        <fullName evidence="2">histidine kinase</fullName>
        <ecNumber evidence="2">2.7.13.3</ecNumber>
    </recommendedName>
</protein>
<dbReference type="Gene3D" id="6.10.340.10">
    <property type="match status" value="1"/>
</dbReference>
<sequence>MKRLSYRSFFFRNIMIVCFFSLLLAGSMIYFVNNSAISEETRTHAETTTKKLATETETRLTEAEDSLYILNQVAPLLDIQAFAEIIDGAILDHELIRAIYVLNPQGMTVAIGTKDKRTALHNDYIGIDFSNTPLYQNLQHRHNQFIWSDLFVSVLSGDTSVGVGIKTNEYAVIAELSLQSILETLISVNDESGRLWVIDGRGELLADTRNTDEAGILNVRTVQFMSDAVADKPLDDVVYYDNRPYHAAYAKSEKLGWMFLWGTPSGLHNAKVQNLIYYILLLTTSFLFFAFVLSPFWIKRISSNVIKLRKQAEAIAHNESNIETINSKVSEFQELSQYMLEMNSNIRAREDELRELNRSLEKKVDQRTNELSKKNHDLTRSMEDLHTLQEALVQSEKLASLGGLVAGVAHELNTPIGNAITSLSSQISETKSLRAKIQNGMTKSDLNQYLDFTDLSSDISYRNVKRAAELVTSFKHVANDQTSSIRRDFDLKNVVNDVLLTLHPMTKRTSHRVDVKIEDGIIMNSYPGVIVQILTNLITNTFTHAWLKNEGGLLVISAKTIKPPMYEHSSQWIQISVKDNGVGIPAEFGNRVFDPFFTSKSGLGGTGLGLNIAINGARQILGGTLKYRSEPDQGCEFLLSVPLKAPDYS</sequence>
<dbReference type="PANTHER" id="PTHR43065">
    <property type="entry name" value="SENSOR HISTIDINE KINASE"/>
    <property type="match status" value="1"/>
</dbReference>
<comment type="catalytic activity">
    <reaction evidence="1">
        <text>ATP + protein L-histidine = ADP + protein N-phospho-L-histidine.</text>
        <dbReference type="EC" id="2.7.13.3"/>
    </reaction>
</comment>
<dbReference type="CDD" id="cd00075">
    <property type="entry name" value="HATPase"/>
    <property type="match status" value="1"/>
</dbReference>
<name>A0A4R3I9Z7_9GAMM</name>
<dbReference type="Gene3D" id="1.10.287.130">
    <property type="match status" value="1"/>
</dbReference>
<dbReference type="OrthoDB" id="1931120at2"/>
<proteinExistence type="predicted"/>
<dbReference type="PROSITE" id="PS50109">
    <property type="entry name" value="HIS_KIN"/>
    <property type="match status" value="1"/>
</dbReference>
<dbReference type="EMBL" id="SLZR01000003">
    <property type="protein sequence ID" value="TCS42708.1"/>
    <property type="molecule type" value="Genomic_DNA"/>
</dbReference>
<evidence type="ECO:0000256" key="4">
    <source>
        <dbReference type="SAM" id="Phobius"/>
    </source>
</evidence>
<dbReference type="AlphaFoldDB" id="A0A4R3I9Z7"/>
<evidence type="ECO:0000256" key="3">
    <source>
        <dbReference type="SAM" id="Coils"/>
    </source>
</evidence>
<dbReference type="SMART" id="SM00387">
    <property type="entry name" value="HATPase_c"/>
    <property type="match status" value="1"/>
</dbReference>
<dbReference type="Proteomes" id="UP000295793">
    <property type="component" value="Unassembled WGS sequence"/>
</dbReference>
<evidence type="ECO:0000256" key="2">
    <source>
        <dbReference type="ARBA" id="ARBA00012438"/>
    </source>
</evidence>
<reference evidence="6 7" key="1">
    <citation type="submission" date="2019-03" db="EMBL/GenBank/DDBJ databases">
        <title>Genomic Encyclopedia of Archaeal and Bacterial Type Strains, Phase II (KMG-II): from individual species to whole genera.</title>
        <authorList>
            <person name="Goeker M."/>
        </authorList>
    </citation>
    <scope>NUCLEOTIDE SEQUENCE [LARGE SCALE GENOMIC DNA]</scope>
    <source>
        <strain evidence="6 7">DSM 15388</strain>
    </source>
</reference>
<gene>
    <name evidence="6" type="ORF">BCF53_103378</name>
</gene>
<keyword evidence="4" id="KW-0472">Membrane</keyword>
<dbReference type="SUPFAM" id="SSF55874">
    <property type="entry name" value="ATPase domain of HSP90 chaperone/DNA topoisomerase II/histidine kinase"/>
    <property type="match status" value="1"/>
</dbReference>
<feature type="coiled-coil region" evidence="3">
    <location>
        <begin position="339"/>
        <end position="370"/>
    </location>
</feature>
<feature type="transmembrane region" description="Helical" evidence="4">
    <location>
        <begin position="9"/>
        <end position="32"/>
    </location>
</feature>
<feature type="transmembrane region" description="Helical" evidence="4">
    <location>
        <begin position="275"/>
        <end position="298"/>
    </location>
</feature>
<accession>A0A4R3I9Z7</accession>
<keyword evidence="7" id="KW-1185">Reference proteome</keyword>
<dbReference type="PRINTS" id="PR00344">
    <property type="entry name" value="BCTRLSENSOR"/>
</dbReference>
<dbReference type="InterPro" id="IPR036890">
    <property type="entry name" value="HATPase_C_sf"/>
</dbReference>
<evidence type="ECO:0000256" key="1">
    <source>
        <dbReference type="ARBA" id="ARBA00000085"/>
    </source>
</evidence>
<dbReference type="InterPro" id="IPR004358">
    <property type="entry name" value="Sig_transdc_His_kin-like_C"/>
</dbReference>
<evidence type="ECO:0000313" key="7">
    <source>
        <dbReference type="Proteomes" id="UP000295793"/>
    </source>
</evidence>
<keyword evidence="3" id="KW-0175">Coiled coil</keyword>
<dbReference type="GO" id="GO:0004673">
    <property type="term" value="F:protein histidine kinase activity"/>
    <property type="evidence" value="ECO:0007669"/>
    <property type="project" value="UniProtKB-EC"/>
</dbReference>
<evidence type="ECO:0000313" key="6">
    <source>
        <dbReference type="EMBL" id="TCS42708.1"/>
    </source>
</evidence>
<evidence type="ECO:0000259" key="5">
    <source>
        <dbReference type="PROSITE" id="PS50109"/>
    </source>
</evidence>
<dbReference type="EC" id="2.7.13.3" evidence="2"/>
<comment type="caution">
    <text evidence="6">The sequence shown here is derived from an EMBL/GenBank/DDBJ whole genome shotgun (WGS) entry which is preliminary data.</text>
</comment>
<feature type="domain" description="Histidine kinase" evidence="5">
    <location>
        <begin position="407"/>
        <end position="645"/>
    </location>
</feature>
<keyword evidence="4" id="KW-1133">Transmembrane helix</keyword>
<dbReference type="InterPro" id="IPR003594">
    <property type="entry name" value="HATPase_dom"/>
</dbReference>
<organism evidence="6 7">
    <name type="scientific">Reinekea marinisedimentorum</name>
    <dbReference type="NCBI Taxonomy" id="230495"/>
    <lineage>
        <taxon>Bacteria</taxon>
        <taxon>Pseudomonadati</taxon>
        <taxon>Pseudomonadota</taxon>
        <taxon>Gammaproteobacteria</taxon>
        <taxon>Oceanospirillales</taxon>
        <taxon>Saccharospirillaceae</taxon>
        <taxon>Reinekea</taxon>
    </lineage>
</organism>
<dbReference type="Pfam" id="PF02518">
    <property type="entry name" value="HATPase_c"/>
    <property type="match status" value="1"/>
</dbReference>
<keyword evidence="4" id="KW-0812">Transmembrane</keyword>